<dbReference type="SUPFAM" id="SSF55486">
    <property type="entry name" value="Metalloproteases ('zincins'), catalytic domain"/>
    <property type="match status" value="1"/>
</dbReference>
<proteinExistence type="predicted"/>
<dbReference type="InterPro" id="IPR024079">
    <property type="entry name" value="MetalloPept_cat_dom_sf"/>
</dbReference>
<protein>
    <submittedName>
        <fullName evidence="6">Putative TPR domain protein</fullName>
    </submittedName>
</protein>
<dbReference type="Proteomes" id="UP000004440">
    <property type="component" value="Unassembled WGS sequence"/>
</dbReference>
<evidence type="ECO:0000256" key="4">
    <source>
        <dbReference type="ARBA" id="ARBA00022833"/>
    </source>
</evidence>
<keyword evidence="2" id="KW-0479">Metal-binding</keyword>
<dbReference type="EMBL" id="AFPU01000001">
    <property type="protein sequence ID" value="EGP94039.1"/>
    <property type="molecule type" value="Genomic_DNA"/>
</dbReference>
<gene>
    <name evidence="6" type="ORF">MY1_1281</name>
</gene>
<evidence type="ECO:0000256" key="3">
    <source>
        <dbReference type="ARBA" id="ARBA00022801"/>
    </source>
</evidence>
<sequence>MYYFFSIIQNADAKTWQVYLNPMPKQWESHFGNIYYEATAYWEKRVPGTHFTEINQREKADFVVQWASQFYGTRLGYYISSANNDLGRPYIAITLGYMDDESVKWQDVKFNLVDAEYAKLITIHELGHAIGFDHSDDPNDIMYPTIYNYDDWLQKKSQTKNLFSQLENNLQKSPQNIITQFNAKSIPLKEEVNSKVSEAKGYVYSRQDLLYSKNYQNPEAKKELDKAWVKLGEAKDYLAKSEWTQKEGEKYLSVSDHKEAYYKYLYSREMVNKVWDPILEINSAIHSADMLELEYNSQIEKQIADSATKQKDKTCLWIFCW</sequence>
<dbReference type="GO" id="GO:0004222">
    <property type="term" value="F:metalloendopeptidase activity"/>
    <property type="evidence" value="ECO:0007669"/>
    <property type="project" value="InterPro"/>
</dbReference>
<evidence type="ECO:0000313" key="7">
    <source>
        <dbReference type="Proteomes" id="UP000004440"/>
    </source>
</evidence>
<dbReference type="Pfam" id="PF00413">
    <property type="entry name" value="Peptidase_M10"/>
    <property type="match status" value="1"/>
</dbReference>
<keyword evidence="1" id="KW-0645">Protease</keyword>
<accession>F9CXS3</accession>
<dbReference type="STRING" id="1001994.MY1_1281"/>
<organism evidence="6 7">
    <name type="scientific">Nitrosarchaeum koreense MY1</name>
    <dbReference type="NCBI Taxonomy" id="1001994"/>
    <lineage>
        <taxon>Archaea</taxon>
        <taxon>Nitrososphaerota</taxon>
        <taxon>Nitrososphaeria</taxon>
        <taxon>Nitrosopumilales</taxon>
        <taxon>Nitrosopumilaceae</taxon>
        <taxon>Nitrosarchaeum</taxon>
    </lineage>
</organism>
<name>F9CXS3_9ARCH</name>
<keyword evidence="3" id="KW-0378">Hydrolase</keyword>
<dbReference type="Gene3D" id="3.40.390.10">
    <property type="entry name" value="Collagenase (Catalytic Domain)"/>
    <property type="match status" value="1"/>
</dbReference>
<dbReference type="RefSeq" id="WP_007550939.1">
    <property type="nucleotide sequence ID" value="NZ_AFPU01000001.1"/>
</dbReference>
<keyword evidence="7" id="KW-1185">Reference proteome</keyword>
<dbReference type="GO" id="GO:0008270">
    <property type="term" value="F:zinc ion binding"/>
    <property type="evidence" value="ECO:0007669"/>
    <property type="project" value="InterPro"/>
</dbReference>
<reference evidence="6 7" key="1">
    <citation type="journal article" date="2011" name="J. Bacteriol.">
        <title>Genome Sequence of an Ammonia-Oxidizing Soil Archaeon, "Candidatus Nitrosoarchaeum koreensis" MY1.</title>
        <authorList>
            <person name="Kim B.K."/>
            <person name="Jung M.Y."/>
            <person name="Yu D.S."/>
            <person name="Park S.J."/>
            <person name="Oh T.K."/>
            <person name="Rhee S.K."/>
            <person name="Kim J.F."/>
        </authorList>
    </citation>
    <scope>NUCLEOTIDE SEQUENCE [LARGE SCALE GENOMIC DNA]</scope>
    <source>
        <strain evidence="6 7">MY1</strain>
    </source>
</reference>
<keyword evidence="4" id="KW-0862">Zinc</keyword>
<comment type="caution">
    <text evidence="6">The sequence shown here is derived from an EMBL/GenBank/DDBJ whole genome shotgun (WGS) entry which is preliminary data.</text>
</comment>
<feature type="domain" description="Peptidase M10 metallopeptidase" evidence="5">
    <location>
        <begin position="15"/>
        <end position="147"/>
    </location>
</feature>
<evidence type="ECO:0000256" key="2">
    <source>
        <dbReference type="ARBA" id="ARBA00022723"/>
    </source>
</evidence>
<dbReference type="InterPro" id="IPR001818">
    <property type="entry name" value="Pept_M10_metallopeptidase"/>
</dbReference>
<evidence type="ECO:0000256" key="1">
    <source>
        <dbReference type="ARBA" id="ARBA00022670"/>
    </source>
</evidence>
<dbReference type="AlphaFoldDB" id="F9CXS3"/>
<evidence type="ECO:0000259" key="5">
    <source>
        <dbReference type="Pfam" id="PF00413"/>
    </source>
</evidence>
<dbReference type="GO" id="GO:0031012">
    <property type="term" value="C:extracellular matrix"/>
    <property type="evidence" value="ECO:0007669"/>
    <property type="project" value="InterPro"/>
</dbReference>
<evidence type="ECO:0000313" key="6">
    <source>
        <dbReference type="EMBL" id="EGP94039.1"/>
    </source>
</evidence>
<dbReference type="GO" id="GO:0006508">
    <property type="term" value="P:proteolysis"/>
    <property type="evidence" value="ECO:0007669"/>
    <property type="project" value="UniProtKB-KW"/>
</dbReference>